<keyword evidence="2" id="KW-1185">Reference proteome</keyword>
<dbReference type="InterPro" id="IPR043128">
    <property type="entry name" value="Rev_trsase/Diguanyl_cyclase"/>
</dbReference>
<dbReference type="SUPFAM" id="SSF56672">
    <property type="entry name" value="DNA/RNA polymerases"/>
    <property type="match status" value="1"/>
</dbReference>
<dbReference type="EMBL" id="QJKJ01007936">
    <property type="protein sequence ID" value="RDX81427.1"/>
    <property type="molecule type" value="Genomic_DNA"/>
</dbReference>
<accession>A0A371FSW4</accession>
<protein>
    <submittedName>
        <fullName evidence="1">Uncharacterized protein</fullName>
    </submittedName>
</protein>
<dbReference type="OrthoDB" id="1924993at2759"/>
<feature type="non-terminal residue" evidence="1">
    <location>
        <position position="1"/>
    </location>
</feature>
<dbReference type="InterPro" id="IPR053134">
    <property type="entry name" value="RNA-dir_DNA_polymerase"/>
</dbReference>
<evidence type="ECO:0000313" key="2">
    <source>
        <dbReference type="Proteomes" id="UP000257109"/>
    </source>
</evidence>
<dbReference type="Gene3D" id="3.10.10.10">
    <property type="entry name" value="HIV Type 1 Reverse Transcriptase, subunit A, domain 1"/>
    <property type="match status" value="1"/>
</dbReference>
<name>A0A371FSW4_MUCPR</name>
<comment type="caution">
    <text evidence="1">The sequence shown here is derived from an EMBL/GenBank/DDBJ whole genome shotgun (WGS) entry which is preliminary data.</text>
</comment>
<dbReference type="PANTHER" id="PTHR24559">
    <property type="entry name" value="TRANSPOSON TY3-I GAG-POL POLYPROTEIN"/>
    <property type="match status" value="1"/>
</dbReference>
<dbReference type="InterPro" id="IPR043502">
    <property type="entry name" value="DNA/RNA_pol_sf"/>
</dbReference>
<dbReference type="Proteomes" id="UP000257109">
    <property type="component" value="Unassembled WGS sequence"/>
</dbReference>
<reference evidence="1" key="1">
    <citation type="submission" date="2018-05" db="EMBL/GenBank/DDBJ databases">
        <title>Draft genome of Mucuna pruriens seed.</title>
        <authorList>
            <person name="Nnadi N.E."/>
            <person name="Vos R."/>
            <person name="Hasami M.H."/>
            <person name="Devisetty U.K."/>
            <person name="Aguiy J.C."/>
        </authorList>
    </citation>
    <scope>NUCLEOTIDE SEQUENCE [LARGE SCALE GENOMIC DNA]</scope>
    <source>
        <strain evidence="1">JCA_2017</strain>
    </source>
</reference>
<dbReference type="PANTHER" id="PTHR24559:SF437">
    <property type="entry name" value="RNA-DIRECTED DNA POLYMERASE HOMOLOG"/>
    <property type="match status" value="1"/>
</dbReference>
<proteinExistence type="predicted"/>
<dbReference type="Gene3D" id="3.30.70.270">
    <property type="match status" value="1"/>
</dbReference>
<sequence>MASRREVKRALLTKRELLYLLPTNMCFHLQVLERCWKTSKNCFPKIYHESITLTSRWEKLFQTRLPTGSTLKKVKKFNKLISLGLRKHKPMCCTGNLSTKKDGSWRMCMDCRPINAITIRYRHLILRLDDLLDELHVSHVFPKIDLRSIYHQICMREGDE</sequence>
<dbReference type="AlphaFoldDB" id="A0A371FSW4"/>
<organism evidence="1 2">
    <name type="scientific">Mucuna pruriens</name>
    <name type="common">Velvet bean</name>
    <name type="synonym">Dolichos pruriens</name>
    <dbReference type="NCBI Taxonomy" id="157652"/>
    <lineage>
        <taxon>Eukaryota</taxon>
        <taxon>Viridiplantae</taxon>
        <taxon>Streptophyta</taxon>
        <taxon>Embryophyta</taxon>
        <taxon>Tracheophyta</taxon>
        <taxon>Spermatophyta</taxon>
        <taxon>Magnoliopsida</taxon>
        <taxon>eudicotyledons</taxon>
        <taxon>Gunneridae</taxon>
        <taxon>Pentapetalae</taxon>
        <taxon>rosids</taxon>
        <taxon>fabids</taxon>
        <taxon>Fabales</taxon>
        <taxon>Fabaceae</taxon>
        <taxon>Papilionoideae</taxon>
        <taxon>50 kb inversion clade</taxon>
        <taxon>NPAAA clade</taxon>
        <taxon>indigoferoid/millettioid clade</taxon>
        <taxon>Phaseoleae</taxon>
        <taxon>Mucuna</taxon>
    </lineage>
</organism>
<evidence type="ECO:0000313" key="1">
    <source>
        <dbReference type="EMBL" id="RDX81427.1"/>
    </source>
</evidence>
<gene>
    <name evidence="1" type="ORF">CR513_37896</name>
</gene>